<name>A0ABV1M011_9NEIS</name>
<dbReference type="Gene3D" id="1.10.3720.10">
    <property type="entry name" value="MetI-like"/>
    <property type="match status" value="2"/>
</dbReference>
<dbReference type="EMBL" id="JBEFLD010000001">
    <property type="protein sequence ID" value="MEQ6289311.1"/>
    <property type="molecule type" value="Genomic_DNA"/>
</dbReference>
<keyword evidence="7 8" id="KW-0472">Membrane</keyword>
<feature type="transmembrane region" description="Helical" evidence="8">
    <location>
        <begin position="430"/>
        <end position="455"/>
    </location>
</feature>
<feature type="transmembrane region" description="Helical" evidence="8">
    <location>
        <begin position="385"/>
        <end position="410"/>
    </location>
</feature>
<feature type="domain" description="ABC transmembrane type-1" evidence="9">
    <location>
        <begin position="75"/>
        <end position="278"/>
    </location>
</feature>
<accession>A0ABV1M011</accession>
<feature type="transmembrane region" description="Helical" evidence="8">
    <location>
        <begin position="161"/>
        <end position="179"/>
    </location>
</feature>
<dbReference type="CDD" id="cd06261">
    <property type="entry name" value="TM_PBP2"/>
    <property type="match status" value="2"/>
</dbReference>
<evidence type="ECO:0000313" key="11">
    <source>
        <dbReference type="Proteomes" id="UP001433638"/>
    </source>
</evidence>
<evidence type="ECO:0000256" key="8">
    <source>
        <dbReference type="RuleBase" id="RU363032"/>
    </source>
</evidence>
<evidence type="ECO:0000256" key="5">
    <source>
        <dbReference type="ARBA" id="ARBA00022692"/>
    </source>
</evidence>
<keyword evidence="5 8" id="KW-0812">Transmembrane</keyword>
<dbReference type="InterPro" id="IPR035906">
    <property type="entry name" value="MetI-like_sf"/>
</dbReference>
<evidence type="ECO:0000256" key="6">
    <source>
        <dbReference type="ARBA" id="ARBA00022989"/>
    </source>
</evidence>
<feature type="transmembrane region" description="Helical" evidence="8">
    <location>
        <begin position="78"/>
        <end position="103"/>
    </location>
</feature>
<comment type="similarity">
    <text evidence="8">Belongs to the binding-protein-dependent transport system permease family.</text>
</comment>
<keyword evidence="2 8" id="KW-0813">Transport</keyword>
<keyword evidence="6 8" id="KW-1133">Transmembrane helix</keyword>
<feature type="transmembrane region" description="Helical" evidence="8">
    <location>
        <begin position="534"/>
        <end position="553"/>
    </location>
</feature>
<organism evidence="10 11">
    <name type="scientific">Vogesella oryzagri</name>
    <dbReference type="NCBI Taxonomy" id="3160864"/>
    <lineage>
        <taxon>Bacteria</taxon>
        <taxon>Pseudomonadati</taxon>
        <taxon>Pseudomonadota</taxon>
        <taxon>Betaproteobacteria</taxon>
        <taxon>Neisseriales</taxon>
        <taxon>Chromobacteriaceae</taxon>
        <taxon>Vogesella</taxon>
    </lineage>
</organism>
<evidence type="ECO:0000256" key="3">
    <source>
        <dbReference type="ARBA" id="ARBA00022475"/>
    </source>
</evidence>
<gene>
    <name evidence="10" type="ORF">ABNW52_01625</name>
</gene>
<dbReference type="PANTHER" id="PTHR43357:SF3">
    <property type="entry name" value="FE(3+)-TRANSPORT SYSTEM PERMEASE PROTEIN FBPB 2"/>
    <property type="match status" value="1"/>
</dbReference>
<feature type="transmembrane region" description="Helical" evidence="8">
    <location>
        <begin position="35"/>
        <end position="58"/>
    </location>
</feature>
<protein>
    <submittedName>
        <fullName evidence="10">Iron ABC transporter permease</fullName>
    </submittedName>
</protein>
<dbReference type="SUPFAM" id="SSF161098">
    <property type="entry name" value="MetI-like"/>
    <property type="match status" value="2"/>
</dbReference>
<keyword evidence="4" id="KW-0997">Cell inner membrane</keyword>
<feature type="transmembrane region" description="Helical" evidence="8">
    <location>
        <begin position="216"/>
        <end position="240"/>
    </location>
</feature>
<evidence type="ECO:0000256" key="2">
    <source>
        <dbReference type="ARBA" id="ARBA00022448"/>
    </source>
</evidence>
<evidence type="ECO:0000256" key="1">
    <source>
        <dbReference type="ARBA" id="ARBA00004429"/>
    </source>
</evidence>
<feature type="transmembrane region" description="Helical" evidence="8">
    <location>
        <begin position="307"/>
        <end position="332"/>
    </location>
</feature>
<dbReference type="InterPro" id="IPR000515">
    <property type="entry name" value="MetI-like"/>
</dbReference>
<dbReference type="Pfam" id="PF00528">
    <property type="entry name" value="BPD_transp_1"/>
    <property type="match status" value="2"/>
</dbReference>
<feature type="transmembrane region" description="Helical" evidence="8">
    <location>
        <begin position="476"/>
        <end position="498"/>
    </location>
</feature>
<feature type="domain" description="ABC transmembrane type-1" evidence="9">
    <location>
        <begin position="348"/>
        <end position="552"/>
    </location>
</feature>
<feature type="transmembrane region" description="Helical" evidence="8">
    <location>
        <begin position="352"/>
        <end position="373"/>
    </location>
</feature>
<sequence length="559" mass="61007">MQLEKSLPSAERSPPPGAAMPAGISRRLASWPGRLLALAISLFTVVPLAVVMTSSLSPDPAIWQHLLEFALPELLRNTLVMLLGVSAGVLLIGVSLAWLVAVYQFPGRRFFSWALMLPLAMPAYVLAFAQVGIFEFTGPLQSLLRPHFDNMRWFPEIRSTWGLLLVMSLAFYPYVYLLARNAFATMGRRALEVGQSLGLSPRQGFWRIALPMARPWIMGGLLLVVMESLADFGTVAVFNYDTFTTAIYKAWFALFSLDTAKQLASLLVVMVLVLLLLEQYSRGRRAYSQAGRTAPLPRLTLTGWRGWAACAAASLVLLLAFVLPLLQLGYWASRDFANQFSADFLGYAWRSVLLSLLAAVLVTLIALVLAYLVRRDGGAVVKLAARVATIGYAIPGTVLAVGVFVPVAWLDNQIIALLGLGGEVTAVFKGTLLAMLLAFVARFLAVGHSAVDAAMNRITRSHDEAARNLGVAGWALLYRVYLPLLSGGLFTAVLMVFVDVMKEMPITLMTRPFGWDTLSVRVYNMTSEGMWDQAALPAIAIVLAGLLPTILLSRQQDVA</sequence>
<feature type="transmembrane region" description="Helical" evidence="8">
    <location>
        <begin position="260"/>
        <end position="277"/>
    </location>
</feature>
<reference evidence="10" key="1">
    <citation type="submission" date="2024-06" db="EMBL/GenBank/DDBJ databases">
        <title>Genome sequence of Vogesella sp. MAHUQ-64.</title>
        <authorList>
            <person name="Huq M.A."/>
        </authorList>
    </citation>
    <scope>NUCLEOTIDE SEQUENCE</scope>
    <source>
        <strain evidence="10">MAHUQ-64</strain>
    </source>
</reference>
<evidence type="ECO:0000256" key="4">
    <source>
        <dbReference type="ARBA" id="ARBA00022519"/>
    </source>
</evidence>
<dbReference type="PROSITE" id="PS50928">
    <property type="entry name" value="ABC_TM1"/>
    <property type="match status" value="2"/>
</dbReference>
<evidence type="ECO:0000259" key="9">
    <source>
        <dbReference type="PROSITE" id="PS50928"/>
    </source>
</evidence>
<keyword evidence="3" id="KW-1003">Cell membrane</keyword>
<evidence type="ECO:0000313" key="10">
    <source>
        <dbReference type="EMBL" id="MEQ6289311.1"/>
    </source>
</evidence>
<proteinExistence type="inferred from homology"/>
<comment type="subcellular location">
    <subcellularLocation>
        <location evidence="1">Cell inner membrane</location>
        <topology evidence="1">Multi-pass membrane protein</topology>
    </subcellularLocation>
    <subcellularLocation>
        <location evidence="8">Cell membrane</location>
        <topology evidence="8">Multi-pass membrane protein</topology>
    </subcellularLocation>
</comment>
<feature type="transmembrane region" description="Helical" evidence="8">
    <location>
        <begin position="110"/>
        <end position="134"/>
    </location>
</feature>
<comment type="caution">
    <text evidence="10">The sequence shown here is derived from an EMBL/GenBank/DDBJ whole genome shotgun (WGS) entry which is preliminary data.</text>
</comment>
<dbReference type="Proteomes" id="UP001433638">
    <property type="component" value="Unassembled WGS sequence"/>
</dbReference>
<evidence type="ECO:0000256" key="7">
    <source>
        <dbReference type="ARBA" id="ARBA00023136"/>
    </source>
</evidence>
<keyword evidence="11" id="KW-1185">Reference proteome</keyword>
<dbReference type="PANTHER" id="PTHR43357">
    <property type="entry name" value="INNER MEMBRANE ABC TRANSPORTER PERMEASE PROTEIN YDCV"/>
    <property type="match status" value="1"/>
</dbReference>